<feature type="region of interest" description="Disordered" evidence="2">
    <location>
        <begin position="420"/>
        <end position="459"/>
    </location>
</feature>
<evidence type="ECO:0000313" key="3">
    <source>
        <dbReference type="EMBL" id="KAK5170653.1"/>
    </source>
</evidence>
<name>A0AAV9PC73_9PEZI</name>
<feature type="compositionally biased region" description="Basic and acidic residues" evidence="2">
    <location>
        <begin position="442"/>
        <end position="459"/>
    </location>
</feature>
<dbReference type="EMBL" id="JAVRRT010000007">
    <property type="protein sequence ID" value="KAK5170653.1"/>
    <property type="molecule type" value="Genomic_DNA"/>
</dbReference>
<feature type="compositionally biased region" description="Polar residues" evidence="2">
    <location>
        <begin position="23"/>
        <end position="59"/>
    </location>
</feature>
<dbReference type="GeneID" id="89926586"/>
<protein>
    <submittedName>
        <fullName evidence="3">Uncharacterized protein</fullName>
    </submittedName>
</protein>
<reference evidence="3 4" key="1">
    <citation type="submission" date="2023-08" db="EMBL/GenBank/DDBJ databases">
        <title>Black Yeasts Isolated from many extreme environments.</title>
        <authorList>
            <person name="Coleine C."/>
            <person name="Stajich J.E."/>
            <person name="Selbmann L."/>
        </authorList>
    </citation>
    <scope>NUCLEOTIDE SEQUENCE [LARGE SCALE GENOMIC DNA]</scope>
    <source>
        <strain evidence="3 4">CCFEE 5935</strain>
    </source>
</reference>
<feature type="region of interest" description="Disordered" evidence="2">
    <location>
        <begin position="1"/>
        <end position="76"/>
    </location>
</feature>
<dbReference type="Proteomes" id="UP001337655">
    <property type="component" value="Unassembled WGS sequence"/>
</dbReference>
<dbReference type="RefSeq" id="XP_064659851.1">
    <property type="nucleotide sequence ID" value="XM_064802490.1"/>
</dbReference>
<keyword evidence="4" id="KW-1185">Reference proteome</keyword>
<dbReference type="AlphaFoldDB" id="A0AAV9PC73"/>
<proteinExistence type="predicted"/>
<feature type="coiled-coil region" evidence="1">
    <location>
        <begin position="182"/>
        <end position="216"/>
    </location>
</feature>
<evidence type="ECO:0000256" key="2">
    <source>
        <dbReference type="SAM" id="MobiDB-lite"/>
    </source>
</evidence>
<gene>
    <name evidence="3" type="ORF">LTR77_005242</name>
</gene>
<sequence>MSATQPPASGRTPVDQQDESKVHTQPSSRSETVWGSLGDRSSSGGILNGTKESATTAESPGSPPPHVPRSSQDDDDSLIRSALQHGQTLASLRDAAVVFMRRSRKLAGLREITLQRRSQILHEWQHCADQRQFVNDSQKAFLHEATALYELGDLQFPTEQLLKRYQETNADHERQSEYAIKTQELEADLSNLEFKMQGTETRLEQAVQRLQDTLNEIALPKGDTYPPSSAPTEVSRGEVPVLVKHYFDKAGDVKLQSENMHNMEVDHREERTVRILQADQEMPLSMTDEEFEASWERAFAKAQEELDSAVRKADLARQVCLGEGLDPESYRKLPAEVDLDAEMGPQSDADAASNATSTQIYGYHVQAPAQDPIFEILRTLPQDMAKEALLARQFAPPAAGTLTPLDDRIDSWRQNVSADVTEPLSTMEAKSSPDHPSFAVSSKDKALETSKDQDSTNLA</sequence>
<keyword evidence="1" id="KW-0175">Coiled coil</keyword>
<evidence type="ECO:0000313" key="4">
    <source>
        <dbReference type="Proteomes" id="UP001337655"/>
    </source>
</evidence>
<accession>A0AAV9PC73</accession>
<comment type="caution">
    <text evidence="3">The sequence shown here is derived from an EMBL/GenBank/DDBJ whole genome shotgun (WGS) entry which is preliminary data.</text>
</comment>
<evidence type="ECO:0000256" key="1">
    <source>
        <dbReference type="SAM" id="Coils"/>
    </source>
</evidence>
<organism evidence="3 4">
    <name type="scientific">Saxophila tyrrhenica</name>
    <dbReference type="NCBI Taxonomy" id="1690608"/>
    <lineage>
        <taxon>Eukaryota</taxon>
        <taxon>Fungi</taxon>
        <taxon>Dikarya</taxon>
        <taxon>Ascomycota</taxon>
        <taxon>Pezizomycotina</taxon>
        <taxon>Dothideomycetes</taxon>
        <taxon>Dothideomycetidae</taxon>
        <taxon>Mycosphaerellales</taxon>
        <taxon>Extremaceae</taxon>
        <taxon>Saxophila</taxon>
    </lineage>
</organism>